<keyword evidence="3" id="KW-1185">Reference proteome</keyword>
<feature type="compositionally biased region" description="Gly residues" evidence="1">
    <location>
        <begin position="127"/>
        <end position="158"/>
    </location>
</feature>
<protein>
    <submittedName>
        <fullName evidence="2">Uncharacterized protein</fullName>
    </submittedName>
</protein>
<evidence type="ECO:0000313" key="2">
    <source>
        <dbReference type="EMBL" id="KAG7288845.1"/>
    </source>
</evidence>
<feature type="region of interest" description="Disordered" evidence="1">
    <location>
        <begin position="343"/>
        <end position="368"/>
    </location>
</feature>
<feature type="region of interest" description="Disordered" evidence="1">
    <location>
        <begin position="126"/>
        <end position="158"/>
    </location>
</feature>
<dbReference type="GO" id="GO:0090730">
    <property type="term" value="C:Las1 complex"/>
    <property type="evidence" value="ECO:0007669"/>
    <property type="project" value="InterPro"/>
</dbReference>
<dbReference type="PANTHER" id="PTHR15002">
    <property type="entry name" value="RIBOSOMAL BIOGENESIS PROTEIN LAS1L"/>
    <property type="match status" value="1"/>
</dbReference>
<feature type="compositionally biased region" description="Low complexity" evidence="1">
    <location>
        <begin position="32"/>
        <end position="58"/>
    </location>
</feature>
<feature type="region of interest" description="Disordered" evidence="1">
    <location>
        <begin position="20"/>
        <end position="92"/>
    </location>
</feature>
<evidence type="ECO:0000313" key="3">
    <source>
        <dbReference type="Proteomes" id="UP001197093"/>
    </source>
</evidence>
<gene>
    <name evidence="2" type="ORF">NEMBOFW57_005204</name>
</gene>
<dbReference type="InterPro" id="IPR007174">
    <property type="entry name" value="Las1"/>
</dbReference>
<dbReference type="GO" id="GO:0000470">
    <property type="term" value="P:maturation of LSU-rRNA"/>
    <property type="evidence" value="ECO:0007669"/>
    <property type="project" value="TreeGrafter"/>
</dbReference>
<reference evidence="2" key="1">
    <citation type="submission" date="2023-02" db="EMBL/GenBank/DDBJ databases">
        <authorList>
            <person name="Palmer J.M."/>
        </authorList>
    </citation>
    <scope>NUCLEOTIDE SEQUENCE</scope>
    <source>
        <strain evidence="2">FW57</strain>
    </source>
</reference>
<comment type="caution">
    <text evidence="2">The sequence shown here is derived from an EMBL/GenBank/DDBJ whole genome shotgun (WGS) entry which is preliminary data.</text>
</comment>
<organism evidence="2 3">
    <name type="scientific">Staphylotrichum longicolle</name>
    <dbReference type="NCBI Taxonomy" id="669026"/>
    <lineage>
        <taxon>Eukaryota</taxon>
        <taxon>Fungi</taxon>
        <taxon>Dikarya</taxon>
        <taxon>Ascomycota</taxon>
        <taxon>Pezizomycotina</taxon>
        <taxon>Sordariomycetes</taxon>
        <taxon>Sordariomycetidae</taxon>
        <taxon>Sordariales</taxon>
        <taxon>Chaetomiaceae</taxon>
        <taxon>Staphylotrichum</taxon>
    </lineage>
</organism>
<dbReference type="Proteomes" id="UP001197093">
    <property type="component" value="Unassembled WGS sequence"/>
</dbReference>
<dbReference type="GO" id="GO:0004519">
    <property type="term" value="F:endonuclease activity"/>
    <property type="evidence" value="ECO:0007669"/>
    <property type="project" value="InterPro"/>
</dbReference>
<dbReference type="PANTHER" id="PTHR15002:SF0">
    <property type="entry name" value="RIBOSOMAL BIOGENESIS PROTEIN LAS1L"/>
    <property type="match status" value="1"/>
</dbReference>
<dbReference type="GO" id="GO:0030687">
    <property type="term" value="C:preribosome, large subunit precursor"/>
    <property type="evidence" value="ECO:0007669"/>
    <property type="project" value="TreeGrafter"/>
</dbReference>
<dbReference type="EMBL" id="JAHCVI010000002">
    <property type="protein sequence ID" value="KAG7288845.1"/>
    <property type="molecule type" value="Genomic_DNA"/>
</dbReference>
<dbReference type="AlphaFoldDB" id="A0AAD4EXA0"/>
<feature type="compositionally biased region" description="Acidic residues" evidence="1">
    <location>
        <begin position="351"/>
        <end position="365"/>
    </location>
</feature>
<evidence type="ECO:0000256" key="1">
    <source>
        <dbReference type="SAM" id="MobiDB-lite"/>
    </source>
</evidence>
<accession>A0AAD4EXA0</accession>
<proteinExistence type="predicted"/>
<sequence>MVQYIFTPWRDRRELLAVRRQFYPRPPPPPSSLRQTSRPDTGPSAITSSSRAGSSSSAGHQMGSGGDGSRKDGGSSSGSEEEEEERESKQRAVARVSMWMQRGGCPHMVESTALLTAAILSDEGSWTGSGNGNGNEGGSGSGSGSGYGSGRGNVGQEGEGAARASRGYAVRAAYSAAFSRFVTGLLDSHQDKQRKMSMYDVAKSVGLPATFVELRHQATHEQLPSLTRLRAAARKALAWIWEYYWRHLQTDDAANLQVADKSTAAVVEGSGSEEEEEGSGSGEEREVWKLLLRYLKGEEREDLRREIGRLDEGLVLTVLDSISESTKDSRVLRRAMALTREILEGGGDADRMEEDEKSEEDQEAQDVEKVRVELGKAWENVKEAEQLSVGGDDDARVEVEMAESRPAWRLYEEADWCRSRLG</sequence>
<dbReference type="Pfam" id="PF04031">
    <property type="entry name" value="Las1"/>
    <property type="match status" value="1"/>
</dbReference>
<name>A0AAD4EXA0_9PEZI</name>
<dbReference type="GO" id="GO:0000460">
    <property type="term" value="P:maturation of 5.8S rRNA"/>
    <property type="evidence" value="ECO:0007669"/>
    <property type="project" value="TreeGrafter"/>
</dbReference>